<accession>A0A5C5XH28</accession>
<dbReference type="GO" id="GO:0020037">
    <property type="term" value="F:heme binding"/>
    <property type="evidence" value="ECO:0007669"/>
    <property type="project" value="InterPro"/>
</dbReference>
<evidence type="ECO:0000259" key="6">
    <source>
        <dbReference type="PROSITE" id="PS51007"/>
    </source>
</evidence>
<proteinExistence type="predicted"/>
<evidence type="ECO:0000313" key="7">
    <source>
        <dbReference type="EMBL" id="TWT61593.1"/>
    </source>
</evidence>
<dbReference type="GO" id="GO:0004130">
    <property type="term" value="F:cytochrome-c peroxidase activity"/>
    <property type="evidence" value="ECO:0007669"/>
    <property type="project" value="TreeGrafter"/>
</dbReference>
<evidence type="ECO:0000256" key="3">
    <source>
        <dbReference type="ARBA" id="ARBA00023004"/>
    </source>
</evidence>
<evidence type="ECO:0000256" key="5">
    <source>
        <dbReference type="SAM" id="MobiDB-lite"/>
    </source>
</evidence>
<evidence type="ECO:0000256" key="1">
    <source>
        <dbReference type="ARBA" id="ARBA00022617"/>
    </source>
</evidence>
<dbReference type="Pfam" id="PF21419">
    <property type="entry name" value="RoxA-like_Cyt-c"/>
    <property type="match status" value="1"/>
</dbReference>
<protein>
    <submittedName>
        <fullName evidence="7">Cytochrome c</fullName>
    </submittedName>
</protein>
<dbReference type="PANTHER" id="PTHR30600:SF9">
    <property type="entry name" value="BLR7738 PROTEIN"/>
    <property type="match status" value="1"/>
</dbReference>
<name>A0A5C5XH28_9PLAN</name>
<dbReference type="Proteomes" id="UP000316095">
    <property type="component" value="Unassembled WGS sequence"/>
</dbReference>
<feature type="region of interest" description="Disordered" evidence="5">
    <location>
        <begin position="416"/>
        <end position="437"/>
    </location>
</feature>
<keyword evidence="2 4" id="KW-0479">Metal-binding</keyword>
<feature type="domain" description="Cytochrome c" evidence="6">
    <location>
        <begin position="274"/>
        <end position="453"/>
    </location>
</feature>
<dbReference type="PANTHER" id="PTHR30600">
    <property type="entry name" value="CYTOCHROME C PEROXIDASE-RELATED"/>
    <property type="match status" value="1"/>
</dbReference>
<evidence type="ECO:0000256" key="4">
    <source>
        <dbReference type="PROSITE-ProRule" id="PRU00433"/>
    </source>
</evidence>
<evidence type="ECO:0000313" key="8">
    <source>
        <dbReference type="Proteomes" id="UP000316095"/>
    </source>
</evidence>
<sequence>MQWSLATLILLSCLTSRIDAQEPPAHFSPAERGYWFILNKPYLIPDFDNDTFENLWQSWPEAERNRLEMLPLDLRREEIFSYYGLTNRPSERSEKPLQYVVNNNGQYFMNCFSCHGGEVAGWVIPGLPNSNYALQTLTDDVRTTKLRIGKPLSSRDLSSIFFPMGGTNGTTNAVMFGVALESYRDHDMNILSFRSPPRMIHHDMEPPPWWHFKKRKYLYIDGFVEKDYRALIPFVLIRENDRAQLDEWESDFKDIYAYLESIEAPKYPFEINADLARAGELVFHKNCVECHGTYGDSPTYPQRTIPIEVIGTDPVRLQALSREHRANYGKSWLSHYGARKIIENPEGYVAPPLDGIWASAPYFHNGSVPTLEGVLSLEKRPEVWKKESQKYDTEAVGVTFSAYDRTPVEVTAPAERRRYFDTSKPGKSNSGHDYPNTLSSADKKALLEYLKTL</sequence>
<organism evidence="7 8">
    <name type="scientific">Rubinisphaera italica</name>
    <dbReference type="NCBI Taxonomy" id="2527969"/>
    <lineage>
        <taxon>Bacteria</taxon>
        <taxon>Pseudomonadati</taxon>
        <taxon>Planctomycetota</taxon>
        <taxon>Planctomycetia</taxon>
        <taxon>Planctomycetales</taxon>
        <taxon>Planctomycetaceae</taxon>
        <taxon>Rubinisphaera</taxon>
    </lineage>
</organism>
<dbReference type="SUPFAM" id="SSF46626">
    <property type="entry name" value="Cytochrome c"/>
    <property type="match status" value="1"/>
</dbReference>
<reference evidence="7 8" key="1">
    <citation type="submission" date="2019-02" db="EMBL/GenBank/DDBJ databases">
        <title>Deep-cultivation of Planctomycetes and their phenomic and genomic characterization uncovers novel biology.</title>
        <authorList>
            <person name="Wiegand S."/>
            <person name="Jogler M."/>
            <person name="Boedeker C."/>
            <person name="Pinto D."/>
            <person name="Vollmers J."/>
            <person name="Rivas-Marin E."/>
            <person name="Kohn T."/>
            <person name="Peeters S.H."/>
            <person name="Heuer A."/>
            <person name="Rast P."/>
            <person name="Oberbeckmann S."/>
            <person name="Bunk B."/>
            <person name="Jeske O."/>
            <person name="Meyerdierks A."/>
            <person name="Storesund J.E."/>
            <person name="Kallscheuer N."/>
            <person name="Luecker S."/>
            <person name="Lage O.M."/>
            <person name="Pohl T."/>
            <person name="Merkel B.J."/>
            <person name="Hornburger P."/>
            <person name="Mueller R.-W."/>
            <person name="Bruemmer F."/>
            <person name="Labrenz M."/>
            <person name="Spormann A.M."/>
            <person name="Op Den Camp H."/>
            <person name="Overmann J."/>
            <person name="Amann R."/>
            <person name="Jetten M.S.M."/>
            <person name="Mascher T."/>
            <person name="Medema M.H."/>
            <person name="Devos D.P."/>
            <person name="Kaster A.-K."/>
            <person name="Ovreas L."/>
            <person name="Rohde M."/>
            <person name="Galperin M.Y."/>
            <person name="Jogler C."/>
        </authorList>
    </citation>
    <scope>NUCLEOTIDE SEQUENCE [LARGE SCALE GENOMIC DNA]</scope>
    <source>
        <strain evidence="7 8">Pan54</strain>
    </source>
</reference>
<keyword evidence="1 4" id="KW-0349">Heme</keyword>
<dbReference type="EMBL" id="SJPG01000001">
    <property type="protein sequence ID" value="TWT61593.1"/>
    <property type="molecule type" value="Genomic_DNA"/>
</dbReference>
<dbReference type="AlphaFoldDB" id="A0A5C5XH28"/>
<dbReference type="RefSeq" id="WP_242631284.1">
    <property type="nucleotide sequence ID" value="NZ_SJPG01000001.1"/>
</dbReference>
<keyword evidence="3 4" id="KW-0408">Iron</keyword>
<dbReference type="Gene3D" id="1.10.760.10">
    <property type="entry name" value="Cytochrome c-like domain"/>
    <property type="match status" value="1"/>
</dbReference>
<dbReference type="GO" id="GO:0046872">
    <property type="term" value="F:metal ion binding"/>
    <property type="evidence" value="ECO:0007669"/>
    <property type="project" value="UniProtKB-KW"/>
</dbReference>
<feature type="compositionally biased region" description="Polar residues" evidence="5">
    <location>
        <begin position="425"/>
        <end position="437"/>
    </location>
</feature>
<gene>
    <name evidence="7" type="ORF">Pan54_23290</name>
</gene>
<dbReference type="InterPro" id="IPR036909">
    <property type="entry name" value="Cyt_c-like_dom_sf"/>
</dbReference>
<comment type="caution">
    <text evidence="7">The sequence shown here is derived from an EMBL/GenBank/DDBJ whole genome shotgun (WGS) entry which is preliminary data.</text>
</comment>
<dbReference type="InterPro" id="IPR051395">
    <property type="entry name" value="Cytochrome_c_Peroxidase/MauG"/>
</dbReference>
<dbReference type="GO" id="GO:0009055">
    <property type="term" value="F:electron transfer activity"/>
    <property type="evidence" value="ECO:0007669"/>
    <property type="project" value="InterPro"/>
</dbReference>
<dbReference type="PROSITE" id="PS51007">
    <property type="entry name" value="CYTC"/>
    <property type="match status" value="1"/>
</dbReference>
<evidence type="ECO:0000256" key="2">
    <source>
        <dbReference type="ARBA" id="ARBA00022723"/>
    </source>
</evidence>
<keyword evidence="8" id="KW-1185">Reference proteome</keyword>
<dbReference type="InterPro" id="IPR009056">
    <property type="entry name" value="Cyt_c-like_dom"/>
</dbReference>